<sequence>MFLNAAVAALAVVVFSGVGSAAPFHARDAEPCLQLRDAVAKWKKDNHIVPAEPAAPIHPPSLAYACLKSVPLDAEASLKLVTDFLRPFFEWQSSVEILKNPPETYLSEGVDLFGGLDEIANNIKKGAYANEYDFLVDVHTLGIARPRDDHFGFFMSLLNLVTFKPGVGFVSVSKDGSTVPDIFLQDDAKHVHDHYEPSPVSTINGVSAVEYMEKLSVKVTAGHDPDARYNSLFPNGARNISMALIFETYIFDLPDTTTVQLQNGTKLNFDNIALVRADLTNITSGADLYRDFGRPNSTAPDPLLYIWYELPSTNYSLVTAKYPKPLASVANNMLSTYNPEGPLSDTAVLAISAFGPTADPRTFLNRSMASVVSDVDAAMADFVRASVTSNRTRLVIDAQGNMGGYTYILSTVMLHLFPESGYDLPILWQMRAHPQLQVFGAELDKETGALNQSTNVPYQLPWAFEEYMQPNGSAWPSFAAFFGPVTDPLTGASLTRPSLFNMSSQTANSVLFNLSTPLSTPQYPQPFAAENIVLLTSGECASACAIFTDLLTARGVRTVVAGGRPIEAPMQAVGHINGGPVSAPHFTSLCKTCSAAMATTSSSTKFFNESAAAVRVVQQTRPGDEMQFNLANIFMMRPDGSKDDEVPMEFRYRAANCKLFYTWAALADISVLWAQVREVVWGGGRCVRGSTTNPDGRIGGVPPFERELVRDRYSLGPGPGAV</sequence>
<feature type="signal peptide" evidence="1">
    <location>
        <begin position="1"/>
        <end position="21"/>
    </location>
</feature>
<dbReference type="AlphaFoldDB" id="A0AAJ0B8K1"/>
<accession>A0AAJ0B8K1</accession>
<dbReference type="Pfam" id="PF23658">
    <property type="entry name" value="PDZ_CPAF_rel"/>
    <property type="match status" value="1"/>
</dbReference>
<dbReference type="InterPro" id="IPR052766">
    <property type="entry name" value="S41A_metabolite_peptidase"/>
</dbReference>
<feature type="domain" description="CPAF-like PDZ" evidence="2">
    <location>
        <begin position="163"/>
        <end position="279"/>
    </location>
</feature>
<dbReference type="PANTHER" id="PTHR37049:SF4">
    <property type="entry name" value="RHODANESE DOMAIN-CONTAINING PROTEIN"/>
    <property type="match status" value="1"/>
</dbReference>
<dbReference type="PANTHER" id="PTHR37049">
    <property type="entry name" value="PEPTIDASE S41 FAMILY PROTEIN"/>
    <property type="match status" value="1"/>
</dbReference>
<keyword evidence="4" id="KW-1185">Reference proteome</keyword>
<protein>
    <recommendedName>
        <fullName evidence="2">CPAF-like PDZ domain-containing protein</fullName>
    </recommendedName>
</protein>
<evidence type="ECO:0000256" key="1">
    <source>
        <dbReference type="SAM" id="SignalP"/>
    </source>
</evidence>
<dbReference type="InterPro" id="IPR056186">
    <property type="entry name" value="PDZ_CPAF-rel"/>
</dbReference>
<dbReference type="InterPro" id="IPR029045">
    <property type="entry name" value="ClpP/crotonase-like_dom_sf"/>
</dbReference>
<evidence type="ECO:0000313" key="3">
    <source>
        <dbReference type="EMBL" id="KAK1753683.1"/>
    </source>
</evidence>
<evidence type="ECO:0000259" key="2">
    <source>
        <dbReference type="Pfam" id="PF23658"/>
    </source>
</evidence>
<proteinExistence type="predicted"/>
<dbReference type="SUPFAM" id="SSF52096">
    <property type="entry name" value="ClpP/crotonase"/>
    <property type="match status" value="1"/>
</dbReference>
<name>A0AAJ0B8K1_9PEZI</name>
<organism evidence="3 4">
    <name type="scientific">Echria macrotheca</name>
    <dbReference type="NCBI Taxonomy" id="438768"/>
    <lineage>
        <taxon>Eukaryota</taxon>
        <taxon>Fungi</taxon>
        <taxon>Dikarya</taxon>
        <taxon>Ascomycota</taxon>
        <taxon>Pezizomycotina</taxon>
        <taxon>Sordariomycetes</taxon>
        <taxon>Sordariomycetidae</taxon>
        <taxon>Sordariales</taxon>
        <taxon>Schizotheciaceae</taxon>
        <taxon>Echria</taxon>
    </lineage>
</organism>
<reference evidence="3" key="1">
    <citation type="submission" date="2023-06" db="EMBL/GenBank/DDBJ databases">
        <title>Genome-scale phylogeny and comparative genomics of the fungal order Sordariales.</title>
        <authorList>
            <consortium name="Lawrence Berkeley National Laboratory"/>
            <person name="Hensen N."/>
            <person name="Bonometti L."/>
            <person name="Westerberg I."/>
            <person name="Brannstrom I.O."/>
            <person name="Guillou S."/>
            <person name="Cros-Aarteil S."/>
            <person name="Calhoun S."/>
            <person name="Haridas S."/>
            <person name="Kuo A."/>
            <person name="Mondo S."/>
            <person name="Pangilinan J."/>
            <person name="Riley R."/>
            <person name="Labutti K."/>
            <person name="Andreopoulos B."/>
            <person name="Lipzen A."/>
            <person name="Chen C."/>
            <person name="Yanf M."/>
            <person name="Daum C."/>
            <person name="Ng V."/>
            <person name="Clum A."/>
            <person name="Steindorff A."/>
            <person name="Ohm R."/>
            <person name="Martin F."/>
            <person name="Silar P."/>
            <person name="Natvig D."/>
            <person name="Lalanne C."/>
            <person name="Gautier V."/>
            <person name="Ament-Velasquez S.L."/>
            <person name="Kruys A."/>
            <person name="Hutchinson M.I."/>
            <person name="Powell A.J."/>
            <person name="Barry K."/>
            <person name="Miller A.N."/>
            <person name="Grigoriev I.V."/>
            <person name="Debuchy R."/>
            <person name="Gladieux P."/>
            <person name="Thoren M.H."/>
            <person name="Johannesson H."/>
        </authorList>
    </citation>
    <scope>NUCLEOTIDE SEQUENCE</scope>
    <source>
        <strain evidence="3">PSN4</strain>
    </source>
</reference>
<dbReference type="Proteomes" id="UP001239445">
    <property type="component" value="Unassembled WGS sequence"/>
</dbReference>
<gene>
    <name evidence="3" type="ORF">QBC47DRAFT_430571</name>
</gene>
<evidence type="ECO:0000313" key="4">
    <source>
        <dbReference type="Proteomes" id="UP001239445"/>
    </source>
</evidence>
<comment type="caution">
    <text evidence="3">The sequence shown here is derived from an EMBL/GenBank/DDBJ whole genome shotgun (WGS) entry which is preliminary data.</text>
</comment>
<feature type="chain" id="PRO_5042497194" description="CPAF-like PDZ domain-containing protein" evidence="1">
    <location>
        <begin position="22"/>
        <end position="722"/>
    </location>
</feature>
<dbReference type="EMBL" id="MU839837">
    <property type="protein sequence ID" value="KAK1753683.1"/>
    <property type="molecule type" value="Genomic_DNA"/>
</dbReference>
<dbReference type="Gene3D" id="3.90.226.10">
    <property type="entry name" value="2-enoyl-CoA Hydratase, Chain A, domain 1"/>
    <property type="match status" value="1"/>
</dbReference>
<keyword evidence="1" id="KW-0732">Signal</keyword>